<evidence type="ECO:0000256" key="10">
    <source>
        <dbReference type="ARBA" id="ARBA00022840"/>
    </source>
</evidence>
<evidence type="ECO:0000256" key="8">
    <source>
        <dbReference type="ARBA" id="ARBA00022723"/>
    </source>
</evidence>
<evidence type="ECO:0000256" key="11">
    <source>
        <dbReference type="ARBA" id="ARBA00022842"/>
    </source>
</evidence>
<dbReference type="GO" id="GO:0004826">
    <property type="term" value="F:phenylalanine-tRNA ligase activity"/>
    <property type="evidence" value="ECO:0007669"/>
    <property type="project" value="UniProtKB-EC"/>
</dbReference>
<dbReference type="GO" id="GO:0009328">
    <property type="term" value="C:phenylalanine-tRNA ligase complex"/>
    <property type="evidence" value="ECO:0007669"/>
    <property type="project" value="TreeGrafter"/>
</dbReference>
<evidence type="ECO:0000256" key="3">
    <source>
        <dbReference type="ARBA" id="ARBA00007438"/>
    </source>
</evidence>
<dbReference type="Gene3D" id="3.50.40.10">
    <property type="entry name" value="Phenylalanyl-trna Synthetase, Chain B, domain 3"/>
    <property type="match status" value="1"/>
</dbReference>
<dbReference type="GO" id="GO:0003723">
    <property type="term" value="F:RNA binding"/>
    <property type="evidence" value="ECO:0007669"/>
    <property type="project" value="InterPro"/>
</dbReference>
<feature type="domain" description="B5" evidence="16">
    <location>
        <begin position="304"/>
        <end position="381"/>
    </location>
</feature>
<comment type="subunit">
    <text evidence="4">Tetramer of two alpha and two beta subunits.</text>
</comment>
<dbReference type="SUPFAM" id="SSF46955">
    <property type="entry name" value="Putative DNA-binding domain"/>
    <property type="match status" value="2"/>
</dbReference>
<evidence type="ECO:0000256" key="1">
    <source>
        <dbReference type="ARBA" id="ARBA00001946"/>
    </source>
</evidence>
<dbReference type="SMART" id="SM00873">
    <property type="entry name" value="B3_4"/>
    <property type="match status" value="1"/>
</dbReference>
<name>A0AAX4PAN1_9CHLO</name>
<evidence type="ECO:0000313" key="17">
    <source>
        <dbReference type="EMBL" id="WZN63252.1"/>
    </source>
</evidence>
<dbReference type="InterPro" id="IPR005147">
    <property type="entry name" value="tRNA_synthase_B5-dom"/>
</dbReference>
<dbReference type="GO" id="GO:0000287">
    <property type="term" value="F:magnesium ion binding"/>
    <property type="evidence" value="ECO:0007669"/>
    <property type="project" value="InterPro"/>
</dbReference>
<dbReference type="SUPFAM" id="SSF56037">
    <property type="entry name" value="PheT/TilS domain"/>
    <property type="match status" value="1"/>
</dbReference>
<evidence type="ECO:0000259" key="16">
    <source>
        <dbReference type="PROSITE" id="PS51483"/>
    </source>
</evidence>
<dbReference type="Gene3D" id="3.30.56.10">
    <property type="match status" value="2"/>
</dbReference>
<dbReference type="Pfam" id="PF03484">
    <property type="entry name" value="B5"/>
    <property type="match status" value="1"/>
</dbReference>
<dbReference type="InterPro" id="IPR045060">
    <property type="entry name" value="Phe-tRNA-ligase_IIc_bsu"/>
</dbReference>
<sequence>MPTVSVGRDNLFEELGRVYTDEEFEDLCFEFGIELDDVTTEKEMVRKELGLAEGEVEGELDDEIIYKIDIPANRYDLLCLEGISRALRIFQSKQETPTFKVAQGGEVQTMRVKPETALIRPHVVCATLRGVTFTKESYKSFIDLQDKLHQNLCRQRTLVAIGTHDLDTLKGPFRYEALPPEKIIFTPLKQTKDFTARDLMEFYKTDQKLKQYLHIIEDSPVFPVIYDSNDVVLSLPPIINGAHSAITLETKNVFIECTATDHTKANVVLNTVVTMFSQYCSEPFVVEPVRVVDQFDQERVYPDLGLKEFRVNEREVCKAIGAEIGAEKIASLLRRMQLSVEPEGTTGDLVVRVPPTRSDILHACDIYEDVAIAWGYNNILKQVPQCMTAGKEFPLNQLSDLLRGELAMIGFTEILTWALCSNEENFVAVRREHEKATAVAVGNPKTADFEVCRTSLLPCALKTLAANKDAPVPVKLFEVSDVVLVSDEHETGAKNERRLVALYSGKESGFEAVHGTLNRIMQVLGVPVDLSGEGADPNAYYWKESKEKTFFPDRQATVWFKGQQIGVFGVVHPEVLKAFDIVYPCSALEINIEPFCYDQFGNSLV</sequence>
<keyword evidence="10" id="KW-0067">ATP-binding</keyword>
<keyword evidence="13" id="KW-0030">Aminoacyl-tRNA synthetase</keyword>
<dbReference type="GO" id="GO:0006432">
    <property type="term" value="P:phenylalanyl-tRNA aminoacylation"/>
    <property type="evidence" value="ECO:0007669"/>
    <property type="project" value="InterPro"/>
</dbReference>
<evidence type="ECO:0000256" key="7">
    <source>
        <dbReference type="ARBA" id="ARBA00022598"/>
    </source>
</evidence>
<keyword evidence="11" id="KW-0460">Magnesium</keyword>
<dbReference type="InterPro" id="IPR045864">
    <property type="entry name" value="aa-tRNA-synth_II/BPL/LPL"/>
</dbReference>
<dbReference type="EMBL" id="CP151507">
    <property type="protein sequence ID" value="WZN63252.1"/>
    <property type="molecule type" value="Genomic_DNA"/>
</dbReference>
<evidence type="ECO:0000256" key="13">
    <source>
        <dbReference type="ARBA" id="ARBA00023146"/>
    </source>
</evidence>
<comment type="subcellular location">
    <subcellularLocation>
        <location evidence="2">Cytoplasm</location>
    </subcellularLocation>
</comment>
<dbReference type="Pfam" id="PF03483">
    <property type="entry name" value="B3_4"/>
    <property type="match status" value="1"/>
</dbReference>
<dbReference type="FunFam" id="3.30.930.10:FF:000059">
    <property type="entry name" value="phenylalanine--tRNA ligase beta subunit"/>
    <property type="match status" value="1"/>
</dbReference>
<dbReference type="SMART" id="SM00874">
    <property type="entry name" value="B5"/>
    <property type="match status" value="1"/>
</dbReference>
<evidence type="ECO:0000256" key="6">
    <source>
        <dbReference type="ARBA" id="ARBA00022490"/>
    </source>
</evidence>
<dbReference type="InterPro" id="IPR005146">
    <property type="entry name" value="B3/B4_tRNA-bd"/>
</dbReference>
<evidence type="ECO:0000313" key="18">
    <source>
        <dbReference type="Proteomes" id="UP001472866"/>
    </source>
</evidence>
<evidence type="ECO:0000256" key="4">
    <source>
        <dbReference type="ARBA" id="ARBA00011209"/>
    </source>
</evidence>
<evidence type="ECO:0000256" key="2">
    <source>
        <dbReference type="ARBA" id="ARBA00004496"/>
    </source>
</evidence>
<protein>
    <recommendedName>
        <fullName evidence="5">phenylalanine--tRNA ligase</fullName>
        <ecNumber evidence="5">6.1.1.20</ecNumber>
    </recommendedName>
    <alternativeName>
        <fullName evidence="14">Phenylalanyl-tRNA synthetase beta subunit</fullName>
    </alternativeName>
</protein>
<proteinExistence type="inferred from homology"/>
<dbReference type="Gene3D" id="3.30.930.10">
    <property type="entry name" value="Bira Bifunctional Protein, Domain 2"/>
    <property type="match status" value="1"/>
</dbReference>
<evidence type="ECO:0000256" key="12">
    <source>
        <dbReference type="ARBA" id="ARBA00022917"/>
    </source>
</evidence>
<dbReference type="Proteomes" id="UP001472866">
    <property type="component" value="Chromosome 07"/>
</dbReference>
<keyword evidence="9" id="KW-0547">Nucleotide-binding</keyword>
<dbReference type="PANTHER" id="PTHR10947:SF0">
    <property type="entry name" value="PHENYLALANINE--TRNA LIGASE BETA SUBUNIT"/>
    <property type="match status" value="1"/>
</dbReference>
<dbReference type="InterPro" id="IPR004531">
    <property type="entry name" value="Phe-tRNA-synth_IIc_bsu_arc_euk"/>
</dbReference>
<comment type="similarity">
    <text evidence="3">Belongs to the phenylalanyl-tRNA synthetase beta subunit family. Type 2 subfamily.</text>
</comment>
<evidence type="ECO:0000256" key="15">
    <source>
        <dbReference type="ARBA" id="ARBA00049255"/>
    </source>
</evidence>
<dbReference type="InterPro" id="IPR041616">
    <property type="entry name" value="PheRS_beta_core"/>
</dbReference>
<dbReference type="CDD" id="cd00769">
    <property type="entry name" value="PheRS_beta_core"/>
    <property type="match status" value="1"/>
</dbReference>
<accession>A0AAX4PAN1</accession>
<dbReference type="PROSITE" id="PS51483">
    <property type="entry name" value="B5"/>
    <property type="match status" value="1"/>
</dbReference>
<dbReference type="FunFam" id="3.50.40.10:FF:000002">
    <property type="entry name" value="phenylalanine--tRNA ligase beta subunit"/>
    <property type="match status" value="1"/>
</dbReference>
<dbReference type="PANTHER" id="PTHR10947">
    <property type="entry name" value="PHENYLALANYL-TRNA SYNTHETASE BETA CHAIN AND LEUCINE-RICH REPEAT-CONTAINING PROTEIN 47"/>
    <property type="match status" value="1"/>
</dbReference>
<dbReference type="NCBIfam" id="TIGR00471">
    <property type="entry name" value="pheT_arch"/>
    <property type="match status" value="1"/>
</dbReference>
<evidence type="ECO:0000256" key="9">
    <source>
        <dbReference type="ARBA" id="ARBA00022741"/>
    </source>
</evidence>
<dbReference type="InterPro" id="IPR020825">
    <property type="entry name" value="Phe-tRNA_synthase-like_B3/B4"/>
</dbReference>
<evidence type="ECO:0000256" key="5">
    <source>
        <dbReference type="ARBA" id="ARBA00012814"/>
    </source>
</evidence>
<dbReference type="SUPFAM" id="SSF55681">
    <property type="entry name" value="Class II aaRS and biotin synthetases"/>
    <property type="match status" value="1"/>
</dbReference>
<dbReference type="AlphaFoldDB" id="A0AAX4PAN1"/>
<dbReference type="Pfam" id="PF17759">
    <property type="entry name" value="tRNA_synthFbeta"/>
    <property type="match status" value="1"/>
</dbReference>
<comment type="catalytic activity">
    <reaction evidence="15">
        <text>tRNA(Phe) + L-phenylalanine + ATP = L-phenylalanyl-tRNA(Phe) + AMP + diphosphate + H(+)</text>
        <dbReference type="Rhea" id="RHEA:19413"/>
        <dbReference type="Rhea" id="RHEA-COMP:9668"/>
        <dbReference type="Rhea" id="RHEA-COMP:9699"/>
        <dbReference type="ChEBI" id="CHEBI:15378"/>
        <dbReference type="ChEBI" id="CHEBI:30616"/>
        <dbReference type="ChEBI" id="CHEBI:33019"/>
        <dbReference type="ChEBI" id="CHEBI:58095"/>
        <dbReference type="ChEBI" id="CHEBI:78442"/>
        <dbReference type="ChEBI" id="CHEBI:78531"/>
        <dbReference type="ChEBI" id="CHEBI:456215"/>
        <dbReference type="EC" id="6.1.1.20"/>
    </reaction>
</comment>
<keyword evidence="7 17" id="KW-0436">Ligase</keyword>
<dbReference type="Pfam" id="PF18262">
    <property type="entry name" value="PhetRS_B1"/>
    <property type="match status" value="1"/>
</dbReference>
<dbReference type="InterPro" id="IPR040659">
    <property type="entry name" value="PhetRS_B1"/>
</dbReference>
<organism evidence="17 18">
    <name type="scientific">Chloropicon roscoffensis</name>
    <dbReference type="NCBI Taxonomy" id="1461544"/>
    <lineage>
        <taxon>Eukaryota</taxon>
        <taxon>Viridiplantae</taxon>
        <taxon>Chlorophyta</taxon>
        <taxon>Chloropicophyceae</taxon>
        <taxon>Chloropicales</taxon>
        <taxon>Chloropicaceae</taxon>
        <taxon>Chloropicon</taxon>
    </lineage>
</organism>
<keyword evidence="12" id="KW-0648">Protein biosynthesis</keyword>
<keyword evidence="18" id="KW-1185">Reference proteome</keyword>
<comment type="cofactor">
    <cofactor evidence="1">
        <name>Mg(2+)</name>
        <dbReference type="ChEBI" id="CHEBI:18420"/>
    </cofactor>
</comment>
<reference evidence="17 18" key="1">
    <citation type="submission" date="2024-03" db="EMBL/GenBank/DDBJ databases">
        <title>Complete genome sequence of the green alga Chloropicon roscoffensis RCC1871.</title>
        <authorList>
            <person name="Lemieux C."/>
            <person name="Pombert J.-F."/>
            <person name="Otis C."/>
            <person name="Turmel M."/>
        </authorList>
    </citation>
    <scope>NUCLEOTIDE SEQUENCE [LARGE SCALE GENOMIC DNA]</scope>
    <source>
        <strain evidence="17 18">RCC1871</strain>
    </source>
</reference>
<gene>
    <name evidence="17" type="ORF">HKI87_07g48000</name>
</gene>
<dbReference type="FunFam" id="3.30.56.10:FF:000005">
    <property type="entry name" value="Phenylalanine--tRNA ligase beta subunit"/>
    <property type="match status" value="1"/>
</dbReference>
<dbReference type="InterPro" id="IPR009061">
    <property type="entry name" value="DNA-bd_dom_put_sf"/>
</dbReference>
<keyword evidence="6" id="KW-0963">Cytoplasm</keyword>
<dbReference type="GO" id="GO:0005524">
    <property type="term" value="F:ATP binding"/>
    <property type="evidence" value="ECO:0007669"/>
    <property type="project" value="UniProtKB-KW"/>
</dbReference>
<dbReference type="EC" id="6.1.1.20" evidence="5"/>
<evidence type="ECO:0000256" key="14">
    <source>
        <dbReference type="ARBA" id="ARBA00033189"/>
    </source>
</evidence>
<keyword evidence="8" id="KW-0479">Metal-binding</keyword>